<dbReference type="InterPro" id="IPR006311">
    <property type="entry name" value="TAT_signal"/>
</dbReference>
<evidence type="ECO:0000313" key="4">
    <source>
        <dbReference type="Proteomes" id="UP000319210"/>
    </source>
</evidence>
<dbReference type="InterPro" id="IPR053143">
    <property type="entry name" value="Arylsulfate_ST"/>
</dbReference>
<organism evidence="3 4">
    <name type="scientific">Streptomyces cacaoi</name>
    <dbReference type="NCBI Taxonomy" id="1898"/>
    <lineage>
        <taxon>Bacteria</taxon>
        <taxon>Bacillati</taxon>
        <taxon>Actinomycetota</taxon>
        <taxon>Actinomycetes</taxon>
        <taxon>Kitasatosporales</taxon>
        <taxon>Streptomycetaceae</taxon>
        <taxon>Streptomyces</taxon>
    </lineage>
</organism>
<gene>
    <name evidence="3" type="ORF">SCA03_44620</name>
</gene>
<dbReference type="Pfam" id="PF14269">
    <property type="entry name" value="Arylsulfotran_2"/>
    <property type="match status" value="1"/>
</dbReference>
<dbReference type="SUPFAM" id="SSF50998">
    <property type="entry name" value="Quinoprotein alcohol dehydrogenase-like"/>
    <property type="match status" value="1"/>
</dbReference>
<protein>
    <recommendedName>
        <fullName evidence="5">Arylsulfotransferase ASST</fullName>
    </recommendedName>
</protein>
<dbReference type="PANTHER" id="PTHR35340">
    <property type="entry name" value="PQQ ENZYME REPEAT PROTEIN-RELATED"/>
    <property type="match status" value="1"/>
</dbReference>
<reference evidence="3 4" key="1">
    <citation type="submission" date="2019-06" db="EMBL/GenBank/DDBJ databases">
        <title>Whole genome shotgun sequence of Streptomyces cacaoi subsp. cacaoi NBRC 12748.</title>
        <authorList>
            <person name="Hosoyama A."/>
            <person name="Uohara A."/>
            <person name="Ohji S."/>
            <person name="Ichikawa N."/>
        </authorList>
    </citation>
    <scope>NUCLEOTIDE SEQUENCE [LARGE SCALE GENOMIC DNA]</scope>
    <source>
        <strain evidence="3 4">NBRC 12748</strain>
    </source>
</reference>
<feature type="chain" id="PRO_5021205851" description="Arylsulfotransferase ASST" evidence="2">
    <location>
        <begin position="32"/>
        <end position="468"/>
    </location>
</feature>
<evidence type="ECO:0000256" key="2">
    <source>
        <dbReference type="SAM" id="SignalP"/>
    </source>
</evidence>
<feature type="signal peptide" evidence="2">
    <location>
        <begin position="1"/>
        <end position="31"/>
    </location>
</feature>
<keyword evidence="4" id="KW-1185">Reference proteome</keyword>
<feature type="region of interest" description="Disordered" evidence="1">
    <location>
        <begin position="51"/>
        <end position="83"/>
    </location>
</feature>
<dbReference type="AlphaFoldDB" id="A0A4Y3R2T9"/>
<proteinExistence type="predicted"/>
<dbReference type="InterPro" id="IPR011047">
    <property type="entry name" value="Quinoprotein_ADH-like_sf"/>
</dbReference>
<evidence type="ECO:0000313" key="3">
    <source>
        <dbReference type="EMBL" id="GEB51911.1"/>
    </source>
</evidence>
<sequence length="468" mass="50199">MRFPPHGSARRRVLAPAVLALALAGPLAAPAATAGARADRAPDDRVAALSRPDIAAEAPALTTKTTGAADDRPLLVTPGTDSTGGVGIYDNSGELIWWGGEGGHTNLAATTYRGEPVLSVHKGKGAEGRYVLLDRSYREVASFRMKGCTTDVHDFRVSPDGERVLLMGYHPVPYDLSAYGGPKDATVTDAVIQEQDIDTGEVTFEWSALDHVPVTETQLALTEKDVDFFHINSFAYEPDGGLLVSARHTSTVYKLTLPDGDIAWRLGGTNSDYSLPSLADAFSFQHDARRLKDGSISVFDNGNLATPQRSRGAVYTLDDGQRTAKLTRDLQPDPPVYGSYTGGSAELPGGNMLVSYGETGLITEFRGDEPVFTGRWPDGWFSYRAERADWHGTPAKRPDAVVRDGTLAVSWNGATEVASWRLSADGETRTVRKSGFETRTAPPGDDGPVKVTALDDDGHALAGRTVRR</sequence>
<dbReference type="PROSITE" id="PS51318">
    <property type="entry name" value="TAT"/>
    <property type="match status" value="1"/>
</dbReference>
<dbReference type="Proteomes" id="UP000319210">
    <property type="component" value="Unassembled WGS sequence"/>
</dbReference>
<dbReference type="PANTHER" id="PTHR35340:SF5">
    <property type="entry name" value="ASST-DOMAIN-CONTAINING PROTEIN"/>
    <property type="match status" value="1"/>
</dbReference>
<evidence type="ECO:0000256" key="1">
    <source>
        <dbReference type="SAM" id="MobiDB-lite"/>
    </source>
</evidence>
<accession>A0A4Y3R2T9</accession>
<keyword evidence="2" id="KW-0732">Signal</keyword>
<comment type="caution">
    <text evidence="3">The sequence shown here is derived from an EMBL/GenBank/DDBJ whole genome shotgun (WGS) entry which is preliminary data.</text>
</comment>
<dbReference type="EMBL" id="BJMM01000025">
    <property type="protein sequence ID" value="GEB51911.1"/>
    <property type="molecule type" value="Genomic_DNA"/>
</dbReference>
<dbReference type="InterPro" id="IPR039535">
    <property type="entry name" value="ASST-like"/>
</dbReference>
<dbReference type="RefSeq" id="WP_230988844.1">
    <property type="nucleotide sequence ID" value="NZ_BJMM01000025.1"/>
</dbReference>
<name>A0A4Y3R2T9_STRCI</name>
<evidence type="ECO:0008006" key="5">
    <source>
        <dbReference type="Google" id="ProtNLM"/>
    </source>
</evidence>